<dbReference type="InterPro" id="IPR051917">
    <property type="entry name" value="Transposase-Integrase"/>
</dbReference>
<dbReference type="Pfam" id="PF00665">
    <property type="entry name" value="rve"/>
    <property type="match status" value="1"/>
</dbReference>
<sequence>MPRPSYQQLQPEERVTLAALSLQNKSLRDIAQVLARSASTLSRELRRNVGPQGYAADCAKPQAAQRRIEQRPWPKLHPLKSLWLVVQAGLRRQWSPQQISDTLRRMFPDQPDMHVSHETIYTAIYAQPAGELRRELVKCLRQAKNTRRPRSAGDDRRGQIPDMVSIHVRPPEMNERTLPGHWEGDLIKGAMNRSAVGVLVERTTGLLLLAKMPDASAASALAAFTDKLSHIAEPVRRSMTYDQGREMVRHAELTRRTGVKVYFCDPHSPWQRAACENTNGLIRQYLPKGADLSVHSQEQLDFIADEINNRPRNRLGWDSPLQRFRAIMQALQESPSSPLH</sequence>
<feature type="domain" description="Integrase catalytic" evidence="2">
    <location>
        <begin position="175"/>
        <end position="328"/>
    </location>
</feature>
<dbReference type="PANTHER" id="PTHR10948:SF23">
    <property type="entry name" value="TRANSPOSASE INSI FOR INSERTION SEQUENCE ELEMENT IS30A-RELATED"/>
    <property type="match status" value="1"/>
</dbReference>
<comment type="caution">
    <text evidence="3">The sequence shown here is derived from an EMBL/GenBank/DDBJ whole genome shotgun (WGS) entry which is preliminary data.</text>
</comment>
<dbReference type="RefSeq" id="WP_394469179.1">
    <property type="nucleotide sequence ID" value="NZ_JBIGHY010000001.1"/>
</dbReference>
<evidence type="ECO:0000259" key="2">
    <source>
        <dbReference type="PROSITE" id="PS50994"/>
    </source>
</evidence>
<dbReference type="PROSITE" id="PS50994">
    <property type="entry name" value="INTEGRASE"/>
    <property type="match status" value="1"/>
</dbReference>
<dbReference type="InterPro" id="IPR025246">
    <property type="entry name" value="IS30-like_HTH"/>
</dbReference>
<dbReference type="InterPro" id="IPR036397">
    <property type="entry name" value="RNaseH_sf"/>
</dbReference>
<protein>
    <submittedName>
        <fullName evidence="3">IS30 family transposase</fullName>
    </submittedName>
</protein>
<gene>
    <name evidence="3" type="ORF">ACG02S_04230</name>
</gene>
<dbReference type="InterPro" id="IPR012337">
    <property type="entry name" value="RNaseH-like_sf"/>
</dbReference>
<dbReference type="Gene3D" id="3.30.420.10">
    <property type="entry name" value="Ribonuclease H-like superfamily/Ribonuclease H"/>
    <property type="match status" value="1"/>
</dbReference>
<evidence type="ECO:0000313" key="3">
    <source>
        <dbReference type="EMBL" id="MFG6413100.1"/>
    </source>
</evidence>
<dbReference type="InterPro" id="IPR053392">
    <property type="entry name" value="Transposase_IS30-like"/>
</dbReference>
<dbReference type="EMBL" id="JBIGHY010000001">
    <property type="protein sequence ID" value="MFG6413100.1"/>
    <property type="molecule type" value="Genomic_DNA"/>
</dbReference>
<dbReference type="PANTHER" id="PTHR10948">
    <property type="entry name" value="TRANSPOSASE"/>
    <property type="match status" value="1"/>
</dbReference>
<dbReference type="Pfam" id="PF13936">
    <property type="entry name" value="HTH_38"/>
    <property type="match status" value="1"/>
</dbReference>
<accession>A0ABW7EI17</accession>
<keyword evidence="1" id="KW-0233">DNA recombination</keyword>
<evidence type="ECO:0000313" key="4">
    <source>
        <dbReference type="Proteomes" id="UP001606300"/>
    </source>
</evidence>
<reference evidence="3 4" key="1">
    <citation type="submission" date="2024-09" db="EMBL/GenBank/DDBJ databases">
        <title>Novel species of the genus Pelomonas and Roseateles isolated from streams.</title>
        <authorList>
            <person name="Lu H."/>
        </authorList>
    </citation>
    <scope>NUCLEOTIDE SEQUENCE [LARGE SCALE GENOMIC DNA]</scope>
    <source>
        <strain evidence="3 4">DC23W</strain>
    </source>
</reference>
<name>A0ABW7EI17_9BURK</name>
<proteinExistence type="predicted"/>
<dbReference type="InterPro" id="IPR001584">
    <property type="entry name" value="Integrase_cat-core"/>
</dbReference>
<dbReference type="SUPFAM" id="SSF53098">
    <property type="entry name" value="Ribonuclease H-like"/>
    <property type="match status" value="1"/>
</dbReference>
<evidence type="ECO:0000256" key="1">
    <source>
        <dbReference type="ARBA" id="ARBA00023172"/>
    </source>
</evidence>
<dbReference type="Proteomes" id="UP001606300">
    <property type="component" value="Unassembled WGS sequence"/>
</dbReference>
<dbReference type="NCBIfam" id="NF033563">
    <property type="entry name" value="transpos_IS30"/>
    <property type="match status" value="1"/>
</dbReference>
<organism evidence="3 4">
    <name type="scientific">Pelomonas dachongensis</name>
    <dbReference type="NCBI Taxonomy" id="3299029"/>
    <lineage>
        <taxon>Bacteria</taxon>
        <taxon>Pseudomonadati</taxon>
        <taxon>Pseudomonadota</taxon>
        <taxon>Betaproteobacteria</taxon>
        <taxon>Burkholderiales</taxon>
        <taxon>Sphaerotilaceae</taxon>
        <taxon>Roseateles</taxon>
    </lineage>
</organism>
<keyword evidence="4" id="KW-1185">Reference proteome</keyword>